<dbReference type="EMBL" id="JANEYF010000034">
    <property type="protein sequence ID" value="KAJ8972605.1"/>
    <property type="molecule type" value="Genomic_DNA"/>
</dbReference>
<organism evidence="1 2">
    <name type="scientific">Rhamnusium bicolor</name>
    <dbReference type="NCBI Taxonomy" id="1586634"/>
    <lineage>
        <taxon>Eukaryota</taxon>
        <taxon>Metazoa</taxon>
        <taxon>Ecdysozoa</taxon>
        <taxon>Arthropoda</taxon>
        <taxon>Hexapoda</taxon>
        <taxon>Insecta</taxon>
        <taxon>Pterygota</taxon>
        <taxon>Neoptera</taxon>
        <taxon>Endopterygota</taxon>
        <taxon>Coleoptera</taxon>
        <taxon>Polyphaga</taxon>
        <taxon>Cucujiformia</taxon>
        <taxon>Chrysomeloidea</taxon>
        <taxon>Cerambycidae</taxon>
        <taxon>Lepturinae</taxon>
        <taxon>Rhagiini</taxon>
        <taxon>Rhamnusium</taxon>
    </lineage>
</organism>
<dbReference type="Gene3D" id="1.20.1050.10">
    <property type="match status" value="1"/>
</dbReference>
<gene>
    <name evidence="1" type="ORF">NQ314_000096</name>
</gene>
<comment type="caution">
    <text evidence="1">The sequence shown here is derived from an EMBL/GenBank/DDBJ whole genome shotgun (WGS) entry which is preliminary data.</text>
</comment>
<reference evidence="1" key="1">
    <citation type="journal article" date="2023" name="Insect Mol. Biol.">
        <title>Genome sequencing provides insights into the evolution of gene families encoding plant cell wall-degrading enzymes in longhorned beetles.</title>
        <authorList>
            <person name="Shin N.R."/>
            <person name="Okamura Y."/>
            <person name="Kirsch R."/>
            <person name="Pauchet Y."/>
        </authorList>
    </citation>
    <scope>NUCLEOTIDE SEQUENCE</scope>
    <source>
        <strain evidence="1">RBIC_L_NR</strain>
    </source>
</reference>
<name>A0AAV8ZWB2_9CUCU</name>
<accession>A0AAV8ZWB2</accession>
<keyword evidence="2" id="KW-1185">Reference proteome</keyword>
<proteinExistence type="predicted"/>
<evidence type="ECO:0000313" key="2">
    <source>
        <dbReference type="Proteomes" id="UP001162156"/>
    </source>
</evidence>
<sequence>MIEELTIRISVDDDEKFYITTALAEDTEMACGAFDLTKYENLWQWYQRAKTAMSGFGYDEINQSGADAFGGIYKSKLK</sequence>
<protein>
    <submittedName>
        <fullName evidence="1">Uncharacterized protein</fullName>
    </submittedName>
</protein>
<dbReference type="Proteomes" id="UP001162156">
    <property type="component" value="Unassembled WGS sequence"/>
</dbReference>
<dbReference type="AlphaFoldDB" id="A0AAV8ZWB2"/>
<evidence type="ECO:0000313" key="1">
    <source>
        <dbReference type="EMBL" id="KAJ8972605.1"/>
    </source>
</evidence>